<sequence>MAANCDPLQQFAACLHRLAECFLHPGAEDLQQLLELVFRQRLNAKLQEFAFALLCNHMRGLLSPDGLACAPLTCTAKAWLWKYPPRGDTSRPPIGRLPWPVPRPHTAPSSLFCIMRLAFSAQRRFQAILGARLRGPARTSEAYGKENRDRQGERCLRKMSR</sequence>
<gene>
    <name evidence="2" type="ORF">OH76DRAFT_1009026</name>
</gene>
<feature type="compositionally biased region" description="Basic and acidic residues" evidence="1">
    <location>
        <begin position="143"/>
        <end position="161"/>
    </location>
</feature>
<evidence type="ECO:0000256" key="1">
    <source>
        <dbReference type="SAM" id="MobiDB-lite"/>
    </source>
</evidence>
<accession>A0A371CYA2</accession>
<feature type="region of interest" description="Disordered" evidence="1">
    <location>
        <begin position="139"/>
        <end position="161"/>
    </location>
</feature>
<dbReference type="AlphaFoldDB" id="A0A371CYA2"/>
<name>A0A371CYA2_9APHY</name>
<dbReference type="EMBL" id="KZ857439">
    <property type="protein sequence ID" value="RDX45258.1"/>
    <property type="molecule type" value="Genomic_DNA"/>
</dbReference>
<evidence type="ECO:0000313" key="3">
    <source>
        <dbReference type="Proteomes" id="UP000256964"/>
    </source>
</evidence>
<proteinExistence type="predicted"/>
<keyword evidence="3" id="KW-1185">Reference proteome</keyword>
<evidence type="ECO:0000313" key="2">
    <source>
        <dbReference type="EMBL" id="RDX45258.1"/>
    </source>
</evidence>
<dbReference type="Proteomes" id="UP000256964">
    <property type="component" value="Unassembled WGS sequence"/>
</dbReference>
<reference evidence="2 3" key="1">
    <citation type="journal article" date="2018" name="Biotechnol. Biofuels">
        <title>Integrative visual omics of the white-rot fungus Polyporus brumalis exposes the biotechnological potential of its oxidative enzymes for delignifying raw plant biomass.</title>
        <authorList>
            <person name="Miyauchi S."/>
            <person name="Rancon A."/>
            <person name="Drula E."/>
            <person name="Hage H."/>
            <person name="Chaduli D."/>
            <person name="Favel A."/>
            <person name="Grisel S."/>
            <person name="Henrissat B."/>
            <person name="Herpoel-Gimbert I."/>
            <person name="Ruiz-Duenas F.J."/>
            <person name="Chevret D."/>
            <person name="Hainaut M."/>
            <person name="Lin J."/>
            <person name="Wang M."/>
            <person name="Pangilinan J."/>
            <person name="Lipzen A."/>
            <person name="Lesage-Meessen L."/>
            <person name="Navarro D."/>
            <person name="Riley R."/>
            <person name="Grigoriev I.V."/>
            <person name="Zhou S."/>
            <person name="Raouche S."/>
            <person name="Rosso M.N."/>
        </authorList>
    </citation>
    <scope>NUCLEOTIDE SEQUENCE [LARGE SCALE GENOMIC DNA]</scope>
    <source>
        <strain evidence="2 3">BRFM 1820</strain>
    </source>
</reference>
<organism evidence="2 3">
    <name type="scientific">Lentinus brumalis</name>
    <dbReference type="NCBI Taxonomy" id="2498619"/>
    <lineage>
        <taxon>Eukaryota</taxon>
        <taxon>Fungi</taxon>
        <taxon>Dikarya</taxon>
        <taxon>Basidiomycota</taxon>
        <taxon>Agaricomycotina</taxon>
        <taxon>Agaricomycetes</taxon>
        <taxon>Polyporales</taxon>
        <taxon>Polyporaceae</taxon>
        <taxon>Lentinus</taxon>
    </lineage>
</organism>
<protein>
    <submittedName>
        <fullName evidence="2">Uncharacterized protein</fullName>
    </submittedName>
</protein>